<proteinExistence type="predicted"/>
<organism evidence="1 2">
    <name type="scientific">Sphingobacterium thalpophilum</name>
    <dbReference type="NCBI Taxonomy" id="259"/>
    <lineage>
        <taxon>Bacteria</taxon>
        <taxon>Pseudomonadati</taxon>
        <taxon>Bacteroidota</taxon>
        <taxon>Sphingobacteriia</taxon>
        <taxon>Sphingobacteriales</taxon>
        <taxon>Sphingobacteriaceae</taxon>
        <taxon>Sphingobacterium</taxon>
    </lineage>
</organism>
<evidence type="ECO:0000313" key="2">
    <source>
        <dbReference type="Proteomes" id="UP000308196"/>
    </source>
</evidence>
<accession>A0A4U9UXT9</accession>
<gene>
    <name evidence="1" type="ORF">NCTC11429_01978</name>
</gene>
<name>A0A4U9UXT9_9SPHI</name>
<dbReference type="Gene3D" id="2.60.40.2340">
    <property type="match status" value="1"/>
</dbReference>
<dbReference type="STRING" id="1123265.GCA_000686625_00846"/>
<dbReference type="AlphaFoldDB" id="A0A4U9UXT9"/>
<dbReference type="EMBL" id="LR590484">
    <property type="protein sequence ID" value="VTR38073.1"/>
    <property type="molecule type" value="Genomic_DNA"/>
</dbReference>
<sequence>MEADIVGVRSAEDVFLLDPVIANNQVTLYLKPNSHDLAKLNINFDLTPGATIKLLADSLKMPVGEQDTSKVLVDQLLANGVYYQVTSEDRRFNKNYLVKIVKTDNGFVPTEYGFEDVKIDEDDKLRFSSTQ</sequence>
<protein>
    <submittedName>
        <fullName evidence="1">Glycoside hydrolase</fullName>
    </submittedName>
</protein>
<keyword evidence="1" id="KW-0378">Hydrolase</keyword>
<dbReference type="KEGG" id="stha:NCTC11429_01978"/>
<evidence type="ECO:0000313" key="1">
    <source>
        <dbReference type="EMBL" id="VTR38073.1"/>
    </source>
</evidence>
<dbReference type="GO" id="GO:0016787">
    <property type="term" value="F:hydrolase activity"/>
    <property type="evidence" value="ECO:0007669"/>
    <property type="project" value="UniProtKB-KW"/>
</dbReference>
<reference evidence="1 2" key="1">
    <citation type="submission" date="2019-05" db="EMBL/GenBank/DDBJ databases">
        <authorList>
            <consortium name="Pathogen Informatics"/>
        </authorList>
    </citation>
    <scope>NUCLEOTIDE SEQUENCE [LARGE SCALE GENOMIC DNA]</scope>
    <source>
        <strain evidence="1 2">NCTC11429</strain>
    </source>
</reference>
<dbReference type="Proteomes" id="UP000308196">
    <property type="component" value="Chromosome"/>
</dbReference>